<feature type="compositionally biased region" description="Basic and acidic residues" evidence="4">
    <location>
        <begin position="156"/>
        <end position="168"/>
    </location>
</feature>
<keyword evidence="2" id="KW-0677">Repeat</keyword>
<sequence>MSSSLSLSPHFTSTPKPLLSSTSSTKAYILFIAPLPSHYAAASSSPSNKIDIFDKYTLKCIRTLAGHEDSITGLRSVDRIGDAMRMSPVSSGKDGKVVIWDDRASNEYAIKLSNMGAAQPLLCFDVSHDGNTVAAGTDLKGEDAVIYYWDPRRPDTPIREHNSTHSDDITTLSFSPSSSSSSPLLLSGSSDGLICISNPYEDDPDESTLHVANWGCSIAQAGWVPETHQTRSSRNHQPRIWAASDMETFSTLSHDLDPLLNIDIRAPSVHSEGWTWVTDYLITCLPSSSSTLPSSVDSPPNLGVFVGSNEGDLALLSHTDLVEPDHTWNMHKQWTNGHAGIVRSLFWDEEHNVLVTGGEDTRINVWSEGTGVASGSKRRDMDWEPDEHSGKRARR</sequence>
<feature type="compositionally biased region" description="Basic and acidic residues" evidence="4">
    <location>
        <begin position="377"/>
        <end position="395"/>
    </location>
</feature>
<dbReference type="SMART" id="SM00320">
    <property type="entry name" value="WD40"/>
    <property type="match status" value="5"/>
</dbReference>
<organism evidence="5 6">
    <name type="scientific">Amanita thiersii Skay4041</name>
    <dbReference type="NCBI Taxonomy" id="703135"/>
    <lineage>
        <taxon>Eukaryota</taxon>
        <taxon>Fungi</taxon>
        <taxon>Dikarya</taxon>
        <taxon>Basidiomycota</taxon>
        <taxon>Agaricomycotina</taxon>
        <taxon>Agaricomycetes</taxon>
        <taxon>Agaricomycetidae</taxon>
        <taxon>Agaricales</taxon>
        <taxon>Pluteineae</taxon>
        <taxon>Amanitaceae</taxon>
        <taxon>Amanita</taxon>
    </lineage>
</organism>
<dbReference type="InterPro" id="IPR039328">
    <property type="entry name" value="WDR89"/>
</dbReference>
<dbReference type="PROSITE" id="PS50082">
    <property type="entry name" value="WD_REPEATS_2"/>
    <property type="match status" value="1"/>
</dbReference>
<feature type="repeat" description="WD" evidence="3">
    <location>
        <begin position="335"/>
        <end position="367"/>
    </location>
</feature>
<evidence type="ECO:0000313" key="6">
    <source>
        <dbReference type="Proteomes" id="UP000242287"/>
    </source>
</evidence>
<feature type="region of interest" description="Disordered" evidence="4">
    <location>
        <begin position="1"/>
        <end position="20"/>
    </location>
</feature>
<dbReference type="InterPro" id="IPR015943">
    <property type="entry name" value="WD40/YVTN_repeat-like_dom_sf"/>
</dbReference>
<evidence type="ECO:0008006" key="7">
    <source>
        <dbReference type="Google" id="ProtNLM"/>
    </source>
</evidence>
<gene>
    <name evidence="5" type="ORF">AMATHDRAFT_47975</name>
</gene>
<dbReference type="Proteomes" id="UP000242287">
    <property type="component" value="Unassembled WGS sequence"/>
</dbReference>
<feature type="region of interest" description="Disordered" evidence="4">
    <location>
        <begin position="156"/>
        <end position="183"/>
    </location>
</feature>
<keyword evidence="1 3" id="KW-0853">WD repeat</keyword>
<dbReference type="PROSITE" id="PS50294">
    <property type="entry name" value="WD_REPEATS_REGION"/>
    <property type="match status" value="1"/>
</dbReference>
<dbReference type="EMBL" id="KZ302006">
    <property type="protein sequence ID" value="PFH50322.1"/>
    <property type="molecule type" value="Genomic_DNA"/>
</dbReference>
<proteinExistence type="predicted"/>
<dbReference type="PANTHER" id="PTHR22889:SF0">
    <property type="entry name" value="WD REPEAT-CONTAINING PROTEIN 89"/>
    <property type="match status" value="1"/>
</dbReference>
<dbReference type="PANTHER" id="PTHR22889">
    <property type="entry name" value="WD REPEAT-CONTAINING PROTEIN 89"/>
    <property type="match status" value="1"/>
</dbReference>
<accession>A0A2A9NRL1</accession>
<evidence type="ECO:0000256" key="3">
    <source>
        <dbReference type="PROSITE-ProRule" id="PRU00221"/>
    </source>
</evidence>
<name>A0A2A9NRL1_9AGAR</name>
<evidence type="ECO:0000256" key="2">
    <source>
        <dbReference type="ARBA" id="ARBA00022737"/>
    </source>
</evidence>
<evidence type="ECO:0000256" key="1">
    <source>
        <dbReference type="ARBA" id="ARBA00022574"/>
    </source>
</evidence>
<protein>
    <recommendedName>
        <fullName evidence="7">WD40 repeat-like protein</fullName>
    </recommendedName>
</protein>
<reference evidence="5 6" key="1">
    <citation type="submission" date="2014-02" db="EMBL/GenBank/DDBJ databases">
        <title>Transposable element dynamics among asymbiotic and ectomycorrhizal Amanita fungi.</title>
        <authorList>
            <consortium name="DOE Joint Genome Institute"/>
            <person name="Hess J."/>
            <person name="Skrede I."/>
            <person name="Wolfe B."/>
            <person name="LaButti K."/>
            <person name="Ohm R.A."/>
            <person name="Grigoriev I.V."/>
            <person name="Pringle A."/>
        </authorList>
    </citation>
    <scope>NUCLEOTIDE SEQUENCE [LARGE SCALE GENOMIC DNA]</scope>
    <source>
        <strain evidence="5 6">SKay4041</strain>
    </source>
</reference>
<keyword evidence="6" id="KW-1185">Reference proteome</keyword>
<evidence type="ECO:0000313" key="5">
    <source>
        <dbReference type="EMBL" id="PFH50322.1"/>
    </source>
</evidence>
<evidence type="ECO:0000256" key="4">
    <source>
        <dbReference type="SAM" id="MobiDB-lite"/>
    </source>
</evidence>
<dbReference type="Pfam" id="PF00400">
    <property type="entry name" value="WD40"/>
    <property type="match status" value="3"/>
</dbReference>
<dbReference type="AlphaFoldDB" id="A0A2A9NRL1"/>
<dbReference type="STRING" id="703135.A0A2A9NRL1"/>
<feature type="compositionally biased region" description="Low complexity" evidence="4">
    <location>
        <begin position="172"/>
        <end position="183"/>
    </location>
</feature>
<dbReference type="InterPro" id="IPR001680">
    <property type="entry name" value="WD40_rpt"/>
</dbReference>
<dbReference type="OrthoDB" id="25131at2759"/>
<dbReference type="SUPFAM" id="SSF50978">
    <property type="entry name" value="WD40 repeat-like"/>
    <property type="match status" value="1"/>
</dbReference>
<dbReference type="Gene3D" id="2.130.10.10">
    <property type="entry name" value="YVTN repeat-like/Quinoprotein amine dehydrogenase"/>
    <property type="match status" value="2"/>
</dbReference>
<feature type="region of interest" description="Disordered" evidence="4">
    <location>
        <begin position="368"/>
        <end position="395"/>
    </location>
</feature>
<dbReference type="InterPro" id="IPR036322">
    <property type="entry name" value="WD40_repeat_dom_sf"/>
</dbReference>